<dbReference type="SUPFAM" id="SSF52743">
    <property type="entry name" value="Subtilisin-like"/>
    <property type="match status" value="1"/>
</dbReference>
<keyword evidence="4" id="KW-0720">Serine protease</keyword>
<dbReference type="InterPro" id="IPR036852">
    <property type="entry name" value="Peptidase_S8/S53_dom_sf"/>
</dbReference>
<sequence length="274" mass="30855">MESSEGFGLSQFFDNEEGDQSFRVEYHKVYDKFIRKSPSALEITPIKIAILDTGVDGDHPIFDAHREVKGNRKFRLILDYAPDADLYIIKIADKENASPEARVVVDAINHAVDFWKVDVISMSFGWPSDDFDGQEDLQAAIDKAHAQQVLMFAAASNDGGRMGRAYPASCPESVYSAWLDDSYVCRSGTSYATPILVGISSFLLHYARLHVPEIATKLKRKKNMESLPKRCAQHGADYAPRDDYFFVELSLNKHNLFGGDLRGINYEFVKASRR</sequence>
<evidence type="ECO:0000256" key="4">
    <source>
        <dbReference type="ARBA" id="ARBA00022825"/>
    </source>
</evidence>
<evidence type="ECO:0000256" key="2">
    <source>
        <dbReference type="ARBA" id="ARBA00022670"/>
    </source>
</evidence>
<dbReference type="PROSITE" id="PS51892">
    <property type="entry name" value="SUBTILASE"/>
    <property type="match status" value="1"/>
</dbReference>
<evidence type="ECO:0000256" key="3">
    <source>
        <dbReference type="ARBA" id="ARBA00022801"/>
    </source>
</evidence>
<dbReference type="GO" id="GO:0004252">
    <property type="term" value="F:serine-type endopeptidase activity"/>
    <property type="evidence" value="ECO:0007669"/>
    <property type="project" value="InterPro"/>
</dbReference>
<evidence type="ECO:0000256" key="5">
    <source>
        <dbReference type="PROSITE-ProRule" id="PRU01240"/>
    </source>
</evidence>
<gene>
    <name evidence="7" type="ORF">CSOJ01_05063</name>
</gene>
<comment type="similarity">
    <text evidence="1 5">Belongs to the peptidase S8 family.</text>
</comment>
<accession>A0A8H6MXG2</accession>
<dbReference type="PANTHER" id="PTHR43806:SF11">
    <property type="entry name" value="CEREVISIN-RELATED"/>
    <property type="match status" value="1"/>
</dbReference>
<dbReference type="Proteomes" id="UP000652219">
    <property type="component" value="Unassembled WGS sequence"/>
</dbReference>
<dbReference type="Gene3D" id="3.40.50.200">
    <property type="entry name" value="Peptidase S8/S53 domain"/>
    <property type="match status" value="1"/>
</dbReference>
<dbReference type="PROSITE" id="PS00136">
    <property type="entry name" value="SUBTILASE_ASP"/>
    <property type="match status" value="1"/>
</dbReference>
<protein>
    <submittedName>
        <fullName evidence="7">Pfs domain-containing protein</fullName>
    </submittedName>
</protein>
<dbReference type="AlphaFoldDB" id="A0A8H6MXG2"/>
<dbReference type="PANTHER" id="PTHR43806">
    <property type="entry name" value="PEPTIDASE S8"/>
    <property type="match status" value="1"/>
</dbReference>
<keyword evidence="3" id="KW-0378">Hydrolase</keyword>
<evidence type="ECO:0000256" key="1">
    <source>
        <dbReference type="ARBA" id="ARBA00011073"/>
    </source>
</evidence>
<evidence type="ECO:0000313" key="7">
    <source>
        <dbReference type="EMBL" id="KAF6812644.1"/>
    </source>
</evidence>
<comment type="caution">
    <text evidence="7">The sequence shown here is derived from an EMBL/GenBank/DDBJ whole genome shotgun (WGS) entry which is preliminary data.</text>
</comment>
<dbReference type="GO" id="GO:0006508">
    <property type="term" value="P:proteolysis"/>
    <property type="evidence" value="ECO:0007669"/>
    <property type="project" value="UniProtKB-KW"/>
</dbReference>
<reference evidence="7 8" key="1">
    <citation type="journal article" date="2020" name="Phytopathology">
        <title>Genome Sequence Resources of Colletotrichum truncatum, C. plurivorum, C. musicola, and C. sojae: Four Species Pathogenic to Soybean (Glycine max).</title>
        <authorList>
            <person name="Rogerio F."/>
            <person name="Boufleur T.R."/>
            <person name="Ciampi-Guillardi M."/>
            <person name="Sukno S.A."/>
            <person name="Thon M.R."/>
            <person name="Massola Junior N.S."/>
            <person name="Baroncelli R."/>
        </authorList>
    </citation>
    <scope>NUCLEOTIDE SEQUENCE [LARGE SCALE GENOMIC DNA]</scope>
    <source>
        <strain evidence="7 8">LFN0009</strain>
    </source>
</reference>
<keyword evidence="8" id="KW-1185">Reference proteome</keyword>
<comment type="caution">
    <text evidence="5">Lacks conserved residue(s) required for the propagation of feature annotation.</text>
</comment>
<name>A0A8H6MXG2_9PEZI</name>
<evidence type="ECO:0000313" key="8">
    <source>
        <dbReference type="Proteomes" id="UP000652219"/>
    </source>
</evidence>
<dbReference type="InterPro" id="IPR050131">
    <property type="entry name" value="Peptidase_S8_subtilisin-like"/>
</dbReference>
<keyword evidence="2" id="KW-0645">Protease</keyword>
<dbReference type="Pfam" id="PF00082">
    <property type="entry name" value="Peptidase_S8"/>
    <property type="match status" value="1"/>
</dbReference>
<evidence type="ECO:0000259" key="6">
    <source>
        <dbReference type="Pfam" id="PF00082"/>
    </source>
</evidence>
<proteinExistence type="inferred from homology"/>
<feature type="domain" description="Peptidase S8/S53" evidence="6">
    <location>
        <begin position="77"/>
        <end position="172"/>
    </location>
</feature>
<organism evidence="7 8">
    <name type="scientific">Colletotrichum sojae</name>
    <dbReference type="NCBI Taxonomy" id="2175907"/>
    <lineage>
        <taxon>Eukaryota</taxon>
        <taxon>Fungi</taxon>
        <taxon>Dikarya</taxon>
        <taxon>Ascomycota</taxon>
        <taxon>Pezizomycotina</taxon>
        <taxon>Sordariomycetes</taxon>
        <taxon>Hypocreomycetidae</taxon>
        <taxon>Glomerellales</taxon>
        <taxon>Glomerellaceae</taxon>
        <taxon>Colletotrichum</taxon>
        <taxon>Colletotrichum orchidearum species complex</taxon>
    </lineage>
</organism>
<dbReference type="InterPro" id="IPR023827">
    <property type="entry name" value="Peptidase_S8_Asp-AS"/>
</dbReference>
<dbReference type="InterPro" id="IPR000209">
    <property type="entry name" value="Peptidase_S8/S53_dom"/>
</dbReference>
<dbReference type="EMBL" id="WIGN01000061">
    <property type="protein sequence ID" value="KAF6812644.1"/>
    <property type="molecule type" value="Genomic_DNA"/>
</dbReference>